<reference evidence="1" key="1">
    <citation type="submission" date="2006-12" db="EMBL/GenBank/DDBJ databases">
        <title>Complete sequence of plasmid pMKMS01 of Mycobacterium sp. KMS.</title>
        <authorList>
            <consortium name="US DOE Joint Genome Institute"/>
            <person name="Copeland A."/>
            <person name="Lucas S."/>
            <person name="Lapidus A."/>
            <person name="Barry K."/>
            <person name="Detter J.C."/>
            <person name="Glavina del Rio T."/>
            <person name="Hammon N."/>
            <person name="Israni S."/>
            <person name="Dalin E."/>
            <person name="Tice H."/>
            <person name="Pitluck S."/>
            <person name="Kiss H."/>
            <person name="Brettin T."/>
            <person name="Bruce D."/>
            <person name="Han C."/>
            <person name="Tapia R."/>
            <person name="Gilna P."/>
            <person name="Schmutz J."/>
            <person name="Larimer F."/>
            <person name="Land M."/>
            <person name="Hauser L."/>
            <person name="Kyrpides N."/>
            <person name="Mikhailova N."/>
            <person name="Miller C.D."/>
            <person name="Richardson P."/>
        </authorList>
    </citation>
    <scope>NUCLEOTIDE SEQUENCE [LARGE SCALE GENOMIC DNA]</scope>
    <source>
        <strain evidence="1">KMS</strain>
        <plasmid evidence="1">pMKMS01</plasmid>
    </source>
</reference>
<dbReference type="AlphaFoldDB" id="A1UPZ7"/>
<protein>
    <submittedName>
        <fullName evidence="1">Uncharacterized protein</fullName>
    </submittedName>
</protein>
<organism evidence="1">
    <name type="scientific">Mycobacterium sp. (strain KMS)</name>
    <dbReference type="NCBI Taxonomy" id="189918"/>
    <lineage>
        <taxon>Bacteria</taxon>
        <taxon>Bacillati</taxon>
        <taxon>Actinomycetota</taxon>
        <taxon>Actinomycetes</taxon>
        <taxon>Mycobacteriales</taxon>
        <taxon>Mycobacteriaceae</taxon>
        <taxon>Mycobacterium</taxon>
    </lineage>
</organism>
<geneLocation type="plasmid" evidence="1">
    <name>pMKMS01</name>
</geneLocation>
<gene>
    <name evidence="1" type="ordered locus">Mkms_5728</name>
</gene>
<dbReference type="KEGG" id="mkm:Mkms_5728"/>
<dbReference type="NCBIfam" id="NF033179">
    <property type="entry name" value="TnsA_like_Actin"/>
    <property type="match status" value="1"/>
</dbReference>
<proteinExistence type="predicted"/>
<accession>A1UPZ7</accession>
<dbReference type="InterPro" id="IPR048000">
    <property type="entry name" value="TnsA-like"/>
</dbReference>
<dbReference type="EMBL" id="CP000519">
    <property type="protein sequence ID" value="ABL94905.1"/>
    <property type="molecule type" value="Genomic_DNA"/>
</dbReference>
<dbReference type="HOGENOM" id="CLU_1862986_0_0_11"/>
<evidence type="ECO:0000313" key="1">
    <source>
        <dbReference type="EMBL" id="ABL94905.1"/>
    </source>
</evidence>
<keyword evidence="1" id="KW-0614">Plasmid</keyword>
<name>A1UPZ7_MYCSK</name>
<sequence>MRPTSAPRVRSRIRSSWRRFLGVLFVSIRGSVHYSGKYWAATERDHVIYESRLELSSLLLADFDPAVIRVVAQPFRLSAVVNGRLRRHIPDFLWGSGLGLTVVDVVRAQRLAENPKIQMLCEWTREVLECRRISSSG</sequence>